<sequence>MAQLNLLDGLGDYLEIESVGLTLDKFYYTLNHDEKNLKDYYSECELLLSGKQHFKNKRLCQKLLRYLKSSNTISDKNDSAYDECLLLNYWIYGKLAQLYGYKYTKVNPAFGELNFIWNDLIENESKLHYFNKCKPDFDIPKQDDWDKRKELYDYCVNYETLSGTANNFKDSCKNIYRYIKGKAHLYKHFNERCASGNEKLCPKFYSKCEKYNPDKVLHQLKCHEDMKKEETSPPAHAGALSENAHSDLSPSPTFSPEASQLKGDGTHPVTQTGNILLGVVATSLTSGALYREELYAMDLDGTIII</sequence>
<feature type="compositionally biased region" description="Polar residues" evidence="1">
    <location>
        <begin position="246"/>
        <end position="258"/>
    </location>
</feature>
<evidence type="ECO:0000256" key="1">
    <source>
        <dbReference type="SAM" id="MobiDB-lite"/>
    </source>
</evidence>
<reference evidence="2" key="1">
    <citation type="submission" date="2021-09" db="EMBL/GenBank/DDBJ databases">
        <authorList>
            <consortium name="Pathogen Informatics"/>
        </authorList>
    </citation>
    <scope>NUCLEOTIDE SEQUENCE</scope>
    <source>
        <strain evidence="2">PvW1</strain>
    </source>
</reference>
<organism evidence="2 3">
    <name type="scientific">Plasmodium vivax</name>
    <name type="common">malaria parasite P. vivax</name>
    <dbReference type="NCBI Taxonomy" id="5855"/>
    <lineage>
        <taxon>Eukaryota</taxon>
        <taxon>Sar</taxon>
        <taxon>Alveolata</taxon>
        <taxon>Apicomplexa</taxon>
        <taxon>Aconoidasida</taxon>
        <taxon>Haemosporida</taxon>
        <taxon>Plasmodiidae</taxon>
        <taxon>Plasmodium</taxon>
        <taxon>Plasmodium (Plasmodium)</taxon>
    </lineage>
</organism>
<dbReference type="Pfam" id="PF05795">
    <property type="entry name" value="Plasmodium_Vir"/>
    <property type="match status" value="1"/>
</dbReference>
<feature type="region of interest" description="Disordered" evidence="1">
    <location>
        <begin position="227"/>
        <end position="267"/>
    </location>
</feature>
<dbReference type="InterPro" id="IPR008780">
    <property type="entry name" value="Plasmodium_Vir"/>
</dbReference>
<gene>
    <name evidence="2" type="ORF">PVW1_050044700</name>
</gene>
<name>A0A8S4HCZ4_PLAVI</name>
<protein>
    <submittedName>
        <fullName evidence="2">(malaria parasite P. vivax) hypothetical protein</fullName>
    </submittedName>
</protein>
<dbReference type="Proteomes" id="UP000779233">
    <property type="component" value="Unassembled WGS sequence"/>
</dbReference>
<dbReference type="VEuPathDB" id="PlasmoDB:PVPAM_050006900"/>
<comment type="caution">
    <text evidence="2">The sequence shown here is derived from an EMBL/GenBank/DDBJ whole genome shotgun (WGS) entry which is preliminary data.</text>
</comment>
<dbReference type="EMBL" id="CAJZCX010000010">
    <property type="protein sequence ID" value="CAG9480120.1"/>
    <property type="molecule type" value="Genomic_DNA"/>
</dbReference>
<evidence type="ECO:0000313" key="3">
    <source>
        <dbReference type="Proteomes" id="UP000779233"/>
    </source>
</evidence>
<dbReference type="AlphaFoldDB" id="A0A8S4HCZ4"/>
<evidence type="ECO:0000313" key="2">
    <source>
        <dbReference type="EMBL" id="CAG9480120.1"/>
    </source>
</evidence>
<proteinExistence type="predicted"/>
<accession>A0A8S4HCZ4</accession>